<proteinExistence type="predicted"/>
<sequence length="713" mass="79214">MPRHSKPQELKLNERGGRENGVQPGPNSSPMNLQGVDLGSFGGGFEHDVAAGLTPLPKDQPKYPQSPPGSPRAHNRDSSKNLLSSFRNKLSNEQEERKNSRQGRSEKEEYRPGTSSMSKIYHLRNNPGSTPELSLVGSQEAITKHSSESEKPALPTRPQPTPKHSQDSTTSRNKPETKKENKGLLGRMGRRTSVRRGSNATGSRPSTLNGNGDGNLSGDGNKHGKSSFEHQQPQTAPLDNDWPGSNARMKGKQRDHKRGKSEERSLAAQSQENLSSSYPKAKDKKEGNSFMSGLKKATGGFLGRTKSDSKPSVPDNEYVIKVINLPLIDQTRATRISKDLASCRDKTEYWMPALPWRCIDYLNTNCENEGLYRVPGSGPQVKHWQRRFDQELDIDLLDADIKDTNEIASMLKAWFRELPTEVMPATLQKSLAVELEKQNPQYRNQGQEAPQLLRDALSELPPFNYYLLFAITCHLSLLLTNKDRNKMDLNNLAVCVGPCLNLDRWLFNYLVGDWRHCWQGCFTEKEFLNVERLVEDGHDPEKLPQKKKPMGDEHSLSNSLWASTIGDDAPSESLSADDRAISSGSSNQQSSNYDRSMSHVDLHHRSNNSAGPMTYLPAGANAYNNGSHGLGIEQEVQRPSTARGGHPPSHMTGMQQQQPVSTKSRSNSTTPRVGHQRSRSDLPPTTPVKTNADFGFPVRPSSRPPSRSSIRRG</sequence>
<dbReference type="GO" id="GO:0007165">
    <property type="term" value="P:signal transduction"/>
    <property type="evidence" value="ECO:0007669"/>
    <property type="project" value="InterPro"/>
</dbReference>
<feature type="compositionally biased region" description="Polar residues" evidence="2">
    <location>
        <begin position="195"/>
        <end position="207"/>
    </location>
</feature>
<name>A0A9Q9B686_9PEZI</name>
<feature type="compositionally biased region" description="Basic and acidic residues" evidence="2">
    <location>
        <begin position="142"/>
        <end position="151"/>
    </location>
</feature>
<feature type="compositionally biased region" description="Low complexity" evidence="2">
    <location>
        <begin position="582"/>
        <end position="592"/>
    </location>
</feature>
<feature type="compositionally biased region" description="Low complexity" evidence="2">
    <location>
        <begin position="699"/>
        <end position="713"/>
    </location>
</feature>
<feature type="region of interest" description="Disordered" evidence="2">
    <location>
        <begin position="1"/>
        <end position="292"/>
    </location>
</feature>
<feature type="compositionally biased region" description="Polar residues" evidence="2">
    <location>
        <begin position="267"/>
        <end position="278"/>
    </location>
</feature>
<evidence type="ECO:0000256" key="1">
    <source>
        <dbReference type="ARBA" id="ARBA00022468"/>
    </source>
</evidence>
<dbReference type="CDD" id="cd00159">
    <property type="entry name" value="RhoGAP"/>
    <property type="match status" value="1"/>
</dbReference>
<keyword evidence="1" id="KW-0343">GTPase activation</keyword>
<dbReference type="InterPro" id="IPR050729">
    <property type="entry name" value="Rho-GAP"/>
</dbReference>
<accession>A0A9Q9B686</accession>
<reference evidence="4" key="1">
    <citation type="submission" date="2022-06" db="EMBL/GenBank/DDBJ databases">
        <title>Complete genome sequences of two strains of the flax pathogen Septoria linicola.</title>
        <authorList>
            <person name="Lapalu N."/>
            <person name="Simon A."/>
            <person name="Demenou B."/>
            <person name="Paumier D."/>
            <person name="Guillot M.-P."/>
            <person name="Gout L."/>
            <person name="Valade R."/>
        </authorList>
    </citation>
    <scope>NUCLEOTIDE SEQUENCE</scope>
    <source>
        <strain evidence="4">SE15195</strain>
    </source>
</reference>
<feature type="compositionally biased region" description="Polar residues" evidence="2">
    <location>
        <begin position="80"/>
        <end position="89"/>
    </location>
</feature>
<dbReference type="InterPro" id="IPR000198">
    <property type="entry name" value="RhoGAP_dom"/>
</dbReference>
<feature type="compositionally biased region" description="Basic residues" evidence="2">
    <location>
        <begin position="249"/>
        <end position="259"/>
    </location>
</feature>
<feature type="compositionally biased region" description="Basic and acidic residues" evidence="2">
    <location>
        <begin position="173"/>
        <end position="182"/>
    </location>
</feature>
<dbReference type="SMART" id="SM00324">
    <property type="entry name" value="RhoGAP"/>
    <property type="match status" value="1"/>
</dbReference>
<feature type="compositionally biased region" description="Basic and acidic residues" evidence="2">
    <location>
        <begin position="1"/>
        <end position="18"/>
    </location>
</feature>
<dbReference type="Gene3D" id="1.10.555.10">
    <property type="entry name" value="Rho GTPase activation protein"/>
    <property type="match status" value="1"/>
</dbReference>
<evidence type="ECO:0000259" key="3">
    <source>
        <dbReference type="PROSITE" id="PS50238"/>
    </source>
</evidence>
<dbReference type="SUPFAM" id="SSF48350">
    <property type="entry name" value="GTPase activation domain, GAP"/>
    <property type="match status" value="1"/>
</dbReference>
<feature type="region of interest" description="Disordered" evidence="2">
    <location>
        <begin position="637"/>
        <end position="713"/>
    </location>
</feature>
<dbReference type="OrthoDB" id="185175at2759"/>
<dbReference type="InterPro" id="IPR008936">
    <property type="entry name" value="Rho_GTPase_activation_prot"/>
</dbReference>
<feature type="compositionally biased region" description="Basic and acidic residues" evidence="2">
    <location>
        <begin position="90"/>
        <end position="111"/>
    </location>
</feature>
<feature type="domain" description="Rho-GAP" evidence="3">
    <location>
        <begin position="338"/>
        <end position="541"/>
    </location>
</feature>
<evidence type="ECO:0000313" key="4">
    <source>
        <dbReference type="EMBL" id="USW57906.1"/>
    </source>
</evidence>
<evidence type="ECO:0000313" key="5">
    <source>
        <dbReference type="Proteomes" id="UP001056384"/>
    </source>
</evidence>
<protein>
    <submittedName>
        <fullName evidence="4">Rho GTPase activation protein</fullName>
    </submittedName>
</protein>
<gene>
    <name evidence="4" type="ORF">Slin15195_G112250</name>
</gene>
<dbReference type="EMBL" id="CP099427">
    <property type="protein sequence ID" value="USW57906.1"/>
    <property type="molecule type" value="Genomic_DNA"/>
</dbReference>
<dbReference type="Proteomes" id="UP001056384">
    <property type="component" value="Chromosome 10"/>
</dbReference>
<organism evidence="4 5">
    <name type="scientific">Septoria linicola</name>
    <dbReference type="NCBI Taxonomy" id="215465"/>
    <lineage>
        <taxon>Eukaryota</taxon>
        <taxon>Fungi</taxon>
        <taxon>Dikarya</taxon>
        <taxon>Ascomycota</taxon>
        <taxon>Pezizomycotina</taxon>
        <taxon>Dothideomycetes</taxon>
        <taxon>Dothideomycetidae</taxon>
        <taxon>Mycosphaerellales</taxon>
        <taxon>Mycosphaerellaceae</taxon>
        <taxon>Septoria</taxon>
    </lineage>
</organism>
<feature type="compositionally biased region" description="Polar residues" evidence="2">
    <location>
        <begin position="126"/>
        <end position="141"/>
    </location>
</feature>
<dbReference type="AlphaFoldDB" id="A0A9Q9B686"/>
<dbReference type="PANTHER" id="PTHR23176:SF125">
    <property type="entry name" value="GTPASE ACTIVATOR (BEM2), PUTATIVE (AFU_ORTHOLOGUE AFUA_7G04450)-RELATED"/>
    <property type="match status" value="1"/>
</dbReference>
<dbReference type="GO" id="GO:0005096">
    <property type="term" value="F:GTPase activator activity"/>
    <property type="evidence" value="ECO:0007669"/>
    <property type="project" value="UniProtKB-KW"/>
</dbReference>
<dbReference type="PANTHER" id="PTHR23176">
    <property type="entry name" value="RHO/RAC/CDC GTPASE-ACTIVATING PROTEIN"/>
    <property type="match status" value="1"/>
</dbReference>
<dbReference type="GO" id="GO:0005938">
    <property type="term" value="C:cell cortex"/>
    <property type="evidence" value="ECO:0007669"/>
    <property type="project" value="UniProtKB-ARBA"/>
</dbReference>
<feature type="compositionally biased region" description="Polar residues" evidence="2">
    <location>
        <begin position="652"/>
        <end position="671"/>
    </location>
</feature>
<feature type="region of interest" description="Disordered" evidence="2">
    <location>
        <begin position="567"/>
        <end position="597"/>
    </location>
</feature>
<keyword evidence="5" id="KW-1185">Reference proteome</keyword>
<dbReference type="PROSITE" id="PS50238">
    <property type="entry name" value="RHOGAP"/>
    <property type="match status" value="1"/>
</dbReference>
<evidence type="ECO:0000256" key="2">
    <source>
        <dbReference type="SAM" id="MobiDB-lite"/>
    </source>
</evidence>
<dbReference type="Pfam" id="PF00620">
    <property type="entry name" value="RhoGAP"/>
    <property type="match status" value="1"/>
</dbReference>